<dbReference type="AlphaFoldDB" id="A0A3N4J697"/>
<keyword evidence="2" id="KW-1133">Transmembrane helix</keyword>
<dbReference type="EMBL" id="ML120447">
    <property type="protein sequence ID" value="RPA93696.1"/>
    <property type="molecule type" value="Genomic_DNA"/>
</dbReference>
<keyword evidence="2" id="KW-0812">Transmembrane</keyword>
<dbReference type="Proteomes" id="UP000276215">
    <property type="component" value="Unassembled WGS sequence"/>
</dbReference>
<reference evidence="3 4" key="1">
    <citation type="journal article" date="2018" name="Nat. Ecol. Evol.">
        <title>Pezizomycetes genomes reveal the molecular basis of ectomycorrhizal truffle lifestyle.</title>
        <authorList>
            <person name="Murat C."/>
            <person name="Payen T."/>
            <person name="Noel B."/>
            <person name="Kuo A."/>
            <person name="Morin E."/>
            <person name="Chen J."/>
            <person name="Kohler A."/>
            <person name="Krizsan K."/>
            <person name="Balestrini R."/>
            <person name="Da Silva C."/>
            <person name="Montanini B."/>
            <person name="Hainaut M."/>
            <person name="Levati E."/>
            <person name="Barry K.W."/>
            <person name="Belfiori B."/>
            <person name="Cichocki N."/>
            <person name="Clum A."/>
            <person name="Dockter R.B."/>
            <person name="Fauchery L."/>
            <person name="Guy J."/>
            <person name="Iotti M."/>
            <person name="Le Tacon F."/>
            <person name="Lindquist E.A."/>
            <person name="Lipzen A."/>
            <person name="Malagnac F."/>
            <person name="Mello A."/>
            <person name="Molinier V."/>
            <person name="Miyauchi S."/>
            <person name="Poulain J."/>
            <person name="Riccioni C."/>
            <person name="Rubini A."/>
            <person name="Sitrit Y."/>
            <person name="Splivallo R."/>
            <person name="Traeger S."/>
            <person name="Wang M."/>
            <person name="Zifcakova L."/>
            <person name="Wipf D."/>
            <person name="Zambonelli A."/>
            <person name="Paolocci F."/>
            <person name="Nowrousian M."/>
            <person name="Ottonello S."/>
            <person name="Baldrian P."/>
            <person name="Spatafora J.W."/>
            <person name="Henrissat B."/>
            <person name="Nagy L.G."/>
            <person name="Aury J.M."/>
            <person name="Wincker P."/>
            <person name="Grigoriev I.V."/>
            <person name="Bonfante P."/>
            <person name="Martin F.M."/>
        </authorList>
    </citation>
    <scope>NUCLEOTIDE SEQUENCE [LARGE SCALE GENOMIC DNA]</scope>
    <source>
        <strain evidence="3 4">120613-1</strain>
    </source>
</reference>
<sequence>MKYHEPIMSSRWVVDTLRLLGDEADFIDHLLHPACLLCLLSCLSLPPFLPSFPFTSPILVYTRFFDTFDSFATNEIWMLLLLVVGIGGPLPLPRDNWKRSWRSFGWRGKVGTSCKFPRLQGGKRKERKKERKKSKKERGEKKKGKIKIKIKLRYFNFLVLRKPFFVFLYFFLFSSKF</sequence>
<proteinExistence type="predicted"/>
<name>A0A3N4J697_9PEZI</name>
<accession>A0A3N4J697</accession>
<evidence type="ECO:0000256" key="2">
    <source>
        <dbReference type="SAM" id="Phobius"/>
    </source>
</evidence>
<evidence type="ECO:0000313" key="4">
    <source>
        <dbReference type="Proteomes" id="UP000276215"/>
    </source>
</evidence>
<gene>
    <name evidence="3" type="ORF">L873DRAFT_1504260</name>
</gene>
<feature type="transmembrane region" description="Helical" evidence="2">
    <location>
        <begin position="76"/>
        <end position="92"/>
    </location>
</feature>
<evidence type="ECO:0000256" key="1">
    <source>
        <dbReference type="SAM" id="MobiDB-lite"/>
    </source>
</evidence>
<protein>
    <submittedName>
        <fullName evidence="3">Uncharacterized protein</fullName>
    </submittedName>
</protein>
<organism evidence="3 4">
    <name type="scientific">Choiromyces venosus 120613-1</name>
    <dbReference type="NCBI Taxonomy" id="1336337"/>
    <lineage>
        <taxon>Eukaryota</taxon>
        <taxon>Fungi</taxon>
        <taxon>Dikarya</taxon>
        <taxon>Ascomycota</taxon>
        <taxon>Pezizomycotina</taxon>
        <taxon>Pezizomycetes</taxon>
        <taxon>Pezizales</taxon>
        <taxon>Tuberaceae</taxon>
        <taxon>Choiromyces</taxon>
    </lineage>
</organism>
<keyword evidence="4" id="KW-1185">Reference proteome</keyword>
<feature type="region of interest" description="Disordered" evidence="1">
    <location>
        <begin position="118"/>
        <end position="142"/>
    </location>
</feature>
<keyword evidence="2" id="KW-0472">Membrane</keyword>
<evidence type="ECO:0000313" key="3">
    <source>
        <dbReference type="EMBL" id="RPA93696.1"/>
    </source>
</evidence>
<feature type="compositionally biased region" description="Basic residues" evidence="1">
    <location>
        <begin position="121"/>
        <end position="142"/>
    </location>
</feature>
<feature type="transmembrane region" description="Helical" evidence="2">
    <location>
        <begin position="152"/>
        <end position="172"/>
    </location>
</feature>